<accession>A0A7C2FYY2</accession>
<dbReference type="AlphaFoldDB" id="A0A7C2FYY2"/>
<gene>
    <name evidence="2" type="ORF">ENP55_02490</name>
</gene>
<comment type="similarity">
    <text evidence="1">Belongs to the UPF0111 family.</text>
</comment>
<comment type="caution">
    <text evidence="2">The sequence shown here is derived from an EMBL/GenBank/DDBJ whole genome shotgun (WGS) entry which is preliminary data.</text>
</comment>
<evidence type="ECO:0000256" key="1">
    <source>
        <dbReference type="ARBA" id="ARBA00008591"/>
    </source>
</evidence>
<name>A0A7C2FYY2_9CREN</name>
<dbReference type="Gene3D" id="1.20.58.220">
    <property type="entry name" value="Phosphate transport system protein phou homolog 2, domain 2"/>
    <property type="match status" value="1"/>
</dbReference>
<protein>
    <submittedName>
        <fullName evidence="2">DUF47 family protein</fullName>
    </submittedName>
</protein>
<dbReference type="InterPro" id="IPR018445">
    <property type="entry name" value="Put_Phosphate_transp_reg"/>
</dbReference>
<proteinExistence type="inferred from homology"/>
<dbReference type="SUPFAM" id="SSF109755">
    <property type="entry name" value="PhoU-like"/>
    <property type="match status" value="1"/>
</dbReference>
<reference evidence="2" key="1">
    <citation type="journal article" date="2020" name="mSystems">
        <title>Genome- and Community-Level Interaction Insights into Carbon Utilization and Element Cycling Functions of Hydrothermarchaeota in Hydrothermal Sediment.</title>
        <authorList>
            <person name="Zhou Z."/>
            <person name="Liu Y."/>
            <person name="Xu W."/>
            <person name="Pan J."/>
            <person name="Luo Z.H."/>
            <person name="Li M."/>
        </authorList>
    </citation>
    <scope>NUCLEOTIDE SEQUENCE [LARGE SCALE GENOMIC DNA]</scope>
    <source>
        <strain evidence="2">SpSt-23</strain>
    </source>
</reference>
<organism evidence="2">
    <name type="scientific">Thermosphaera aggregans</name>
    <dbReference type="NCBI Taxonomy" id="54254"/>
    <lineage>
        <taxon>Archaea</taxon>
        <taxon>Thermoproteota</taxon>
        <taxon>Thermoprotei</taxon>
        <taxon>Desulfurococcales</taxon>
        <taxon>Desulfurococcaceae</taxon>
        <taxon>Thermosphaera</taxon>
    </lineage>
</organism>
<dbReference type="EMBL" id="DSJT01000011">
    <property type="protein sequence ID" value="HEF87166.1"/>
    <property type="molecule type" value="Genomic_DNA"/>
</dbReference>
<sequence length="219" mass="25471">MSEVENSSLAELTAVEYLTNFSRIVDEAARLIDVLVNAYVDGNDVNKLYERFREVKTKAEETRTIVMEYLVKSSEVMRYSRSYIEVVYDFEKIIQHLDGVAYRIVLLKDNNVQLDRELVSTIRVMTNIIRKQRDSLEHALSMLTTAPRKILSDLNEIVKLEEEADDLFRRVTFQVYSKLANNLTGLMVLKDIIEYLEDVCDDFRNIGEEVRYLALVRGV</sequence>
<dbReference type="InterPro" id="IPR038078">
    <property type="entry name" value="PhoU-like_sf"/>
</dbReference>
<dbReference type="Pfam" id="PF01865">
    <property type="entry name" value="PhoU_div"/>
    <property type="match status" value="1"/>
</dbReference>
<evidence type="ECO:0000313" key="2">
    <source>
        <dbReference type="EMBL" id="HEF87166.1"/>
    </source>
</evidence>